<dbReference type="EMBL" id="CCKQ01013501">
    <property type="protein sequence ID" value="CDW85168.1"/>
    <property type="molecule type" value="Genomic_DNA"/>
</dbReference>
<dbReference type="InParanoid" id="A0A078AWI4"/>
<feature type="transmembrane region" description="Helical" evidence="5">
    <location>
        <begin position="92"/>
        <end position="113"/>
    </location>
</feature>
<dbReference type="GO" id="GO:0005774">
    <property type="term" value="C:vacuolar membrane"/>
    <property type="evidence" value="ECO:0007669"/>
    <property type="project" value="TreeGrafter"/>
</dbReference>
<feature type="transmembrane region" description="Helical" evidence="5">
    <location>
        <begin position="69"/>
        <end position="85"/>
    </location>
</feature>
<dbReference type="PANTHER" id="PTHR22950">
    <property type="entry name" value="AMINO ACID TRANSPORTER"/>
    <property type="match status" value="1"/>
</dbReference>
<comment type="subcellular location">
    <subcellularLocation>
        <location evidence="1">Membrane</location>
        <topology evidence="1">Multi-pass membrane protein</topology>
    </subcellularLocation>
</comment>
<name>A0A078AWI4_STYLE</name>
<feature type="domain" description="Amino acid transporter transmembrane" evidence="6">
    <location>
        <begin position="6"/>
        <end position="332"/>
    </location>
</feature>
<feature type="transmembrane region" description="Helical" evidence="5">
    <location>
        <begin position="129"/>
        <end position="147"/>
    </location>
</feature>
<evidence type="ECO:0000256" key="4">
    <source>
        <dbReference type="ARBA" id="ARBA00023136"/>
    </source>
</evidence>
<dbReference type="OrthoDB" id="339469at2759"/>
<keyword evidence="2 5" id="KW-0812">Transmembrane</keyword>
<keyword evidence="3 5" id="KW-1133">Transmembrane helix</keyword>
<accession>A0A078AWI4</accession>
<protein>
    <recommendedName>
        <fullName evidence="6">Amino acid transporter transmembrane domain-containing protein</fullName>
    </recommendedName>
</protein>
<feature type="transmembrane region" description="Helical" evidence="5">
    <location>
        <begin position="280"/>
        <end position="302"/>
    </location>
</feature>
<evidence type="ECO:0000256" key="2">
    <source>
        <dbReference type="ARBA" id="ARBA00022692"/>
    </source>
</evidence>
<proteinExistence type="predicted"/>
<evidence type="ECO:0000313" key="8">
    <source>
        <dbReference type="Proteomes" id="UP000039865"/>
    </source>
</evidence>
<evidence type="ECO:0000256" key="3">
    <source>
        <dbReference type="ARBA" id="ARBA00022989"/>
    </source>
</evidence>
<organism evidence="7 8">
    <name type="scientific">Stylonychia lemnae</name>
    <name type="common">Ciliate</name>
    <dbReference type="NCBI Taxonomy" id="5949"/>
    <lineage>
        <taxon>Eukaryota</taxon>
        <taxon>Sar</taxon>
        <taxon>Alveolata</taxon>
        <taxon>Ciliophora</taxon>
        <taxon>Intramacronucleata</taxon>
        <taxon>Spirotrichea</taxon>
        <taxon>Stichotrichia</taxon>
        <taxon>Sporadotrichida</taxon>
        <taxon>Oxytrichidae</taxon>
        <taxon>Stylonychinae</taxon>
        <taxon>Stylonychia</taxon>
    </lineage>
</organism>
<dbReference type="PANTHER" id="PTHR22950:SF349">
    <property type="entry name" value="AMINO ACID TRANSPORTER TRANSMEMBRANE DOMAIN-CONTAINING PROTEIN"/>
    <property type="match status" value="1"/>
</dbReference>
<evidence type="ECO:0000313" key="7">
    <source>
        <dbReference type="EMBL" id="CDW85168.1"/>
    </source>
</evidence>
<sequence>MVAQQYPDVKSYSDLGFRVFGHRGKLLVDITICVTQLACCIAYQFFSAQSFDFILCNYSDQVHCYGDKVYMLLITIPVIFFSFMGSYKALSYLSIPSLIITISGMIVILIYSFNRINENYETSKEDLNYFNIYAVLGRIGMVMHIFAGNPSVINIQSEARNQYHYPKILRKAVLCLLVLFNVYGLLAYVAYRQGTQPIFIMSLVPLDKVILLVFMGFCFNSMTSYPVQILTAFQIVEKLEFYQNIKMHYYLKRCLSRALIIITVTGICLIVPNFTDFLNISGSVGATFSCFIIPQLLYMKVFKGSITKYQRVGCWMLIVFGIFGSIFSLSYTFSRIMKGDNK</sequence>
<evidence type="ECO:0000256" key="1">
    <source>
        <dbReference type="ARBA" id="ARBA00004141"/>
    </source>
</evidence>
<evidence type="ECO:0000259" key="6">
    <source>
        <dbReference type="Pfam" id="PF01490"/>
    </source>
</evidence>
<feature type="transmembrane region" description="Helical" evidence="5">
    <location>
        <begin position="314"/>
        <end position="333"/>
    </location>
</feature>
<reference evidence="7 8" key="1">
    <citation type="submission" date="2014-06" db="EMBL/GenBank/DDBJ databases">
        <authorList>
            <person name="Swart Estienne"/>
        </authorList>
    </citation>
    <scope>NUCLEOTIDE SEQUENCE [LARGE SCALE GENOMIC DNA]</scope>
    <source>
        <strain evidence="7 8">130c</strain>
    </source>
</reference>
<dbReference type="AlphaFoldDB" id="A0A078AWI4"/>
<feature type="transmembrane region" description="Helical" evidence="5">
    <location>
        <begin position="168"/>
        <end position="189"/>
    </location>
</feature>
<gene>
    <name evidence="7" type="primary">Contig531.g583</name>
    <name evidence="7" type="ORF">STYLEM_14240</name>
</gene>
<dbReference type="Proteomes" id="UP000039865">
    <property type="component" value="Unassembled WGS sequence"/>
</dbReference>
<dbReference type="GO" id="GO:0015179">
    <property type="term" value="F:L-amino acid transmembrane transporter activity"/>
    <property type="evidence" value="ECO:0007669"/>
    <property type="project" value="TreeGrafter"/>
</dbReference>
<keyword evidence="8" id="KW-1185">Reference proteome</keyword>
<dbReference type="Pfam" id="PF01490">
    <property type="entry name" value="Aa_trans"/>
    <property type="match status" value="1"/>
</dbReference>
<evidence type="ECO:0000256" key="5">
    <source>
        <dbReference type="SAM" id="Phobius"/>
    </source>
</evidence>
<dbReference type="OMA" id="LACCIAY"/>
<dbReference type="InterPro" id="IPR013057">
    <property type="entry name" value="AA_transpt_TM"/>
</dbReference>
<keyword evidence="4 5" id="KW-0472">Membrane</keyword>
<feature type="transmembrane region" description="Helical" evidence="5">
    <location>
        <begin position="26"/>
        <end position="46"/>
    </location>
</feature>
<feature type="transmembrane region" description="Helical" evidence="5">
    <location>
        <begin position="254"/>
        <end position="274"/>
    </location>
</feature>
<feature type="transmembrane region" description="Helical" evidence="5">
    <location>
        <begin position="209"/>
        <end position="233"/>
    </location>
</feature>